<evidence type="ECO:0000259" key="1">
    <source>
        <dbReference type="Pfam" id="PF08022"/>
    </source>
</evidence>
<sequence length="73" mass="8246">VVNQTNKNLLESKIIQRLDLSDLMLKLWISKPENYSFKPGQYCTIGVDGIERAYSIASSPGENSLELFVELVE</sequence>
<reference evidence="2" key="1">
    <citation type="submission" date="2018-05" db="EMBL/GenBank/DDBJ databases">
        <authorList>
            <person name="Lanie J.A."/>
            <person name="Ng W.-L."/>
            <person name="Kazmierczak K.M."/>
            <person name="Andrzejewski T.M."/>
            <person name="Davidsen T.M."/>
            <person name="Wayne K.J."/>
            <person name="Tettelin H."/>
            <person name="Glass J.I."/>
            <person name="Rusch D."/>
            <person name="Podicherti R."/>
            <person name="Tsui H.-C.T."/>
            <person name="Winkler M.E."/>
        </authorList>
    </citation>
    <scope>NUCLEOTIDE SEQUENCE</scope>
</reference>
<dbReference type="InterPro" id="IPR017938">
    <property type="entry name" value="Riboflavin_synthase-like_b-brl"/>
</dbReference>
<dbReference type="EMBL" id="UINC01028427">
    <property type="protein sequence ID" value="SVB09393.1"/>
    <property type="molecule type" value="Genomic_DNA"/>
</dbReference>
<organism evidence="2">
    <name type="scientific">marine metagenome</name>
    <dbReference type="NCBI Taxonomy" id="408172"/>
    <lineage>
        <taxon>unclassified sequences</taxon>
        <taxon>metagenomes</taxon>
        <taxon>ecological metagenomes</taxon>
    </lineage>
</organism>
<dbReference type="AlphaFoldDB" id="A0A382B829"/>
<proteinExistence type="predicted"/>
<gene>
    <name evidence="2" type="ORF">METZ01_LOCUS162247</name>
</gene>
<feature type="non-terminal residue" evidence="2">
    <location>
        <position position="73"/>
    </location>
</feature>
<dbReference type="GO" id="GO:0016491">
    <property type="term" value="F:oxidoreductase activity"/>
    <property type="evidence" value="ECO:0007669"/>
    <property type="project" value="InterPro"/>
</dbReference>
<dbReference type="Pfam" id="PF08022">
    <property type="entry name" value="FAD_binding_8"/>
    <property type="match status" value="1"/>
</dbReference>
<evidence type="ECO:0000313" key="2">
    <source>
        <dbReference type="EMBL" id="SVB09393.1"/>
    </source>
</evidence>
<feature type="non-terminal residue" evidence="2">
    <location>
        <position position="1"/>
    </location>
</feature>
<accession>A0A382B829</accession>
<dbReference type="InterPro" id="IPR013112">
    <property type="entry name" value="FAD-bd_8"/>
</dbReference>
<feature type="domain" description="FAD-binding 8" evidence="1">
    <location>
        <begin position="22"/>
        <end position="70"/>
    </location>
</feature>
<dbReference type="SUPFAM" id="SSF63380">
    <property type="entry name" value="Riboflavin synthase domain-like"/>
    <property type="match status" value="1"/>
</dbReference>
<dbReference type="Gene3D" id="2.40.30.10">
    <property type="entry name" value="Translation factors"/>
    <property type="match status" value="1"/>
</dbReference>
<protein>
    <recommendedName>
        <fullName evidence="1">FAD-binding 8 domain-containing protein</fullName>
    </recommendedName>
</protein>
<name>A0A382B829_9ZZZZ</name>